<proteinExistence type="predicted"/>
<dbReference type="RefSeq" id="WP_354151685.1">
    <property type="nucleotide sequence ID" value="NZ_JBEPMN010000007.1"/>
</dbReference>
<reference evidence="2 3" key="1">
    <citation type="submission" date="2024-06" db="EMBL/GenBank/DDBJ databases">
        <title>Genomic Encyclopedia of Type Strains, Phase IV (KMG-IV): sequencing the most valuable type-strain genomes for metagenomic binning, comparative biology and taxonomic classification.</title>
        <authorList>
            <person name="Goeker M."/>
        </authorList>
    </citation>
    <scope>NUCLEOTIDE SEQUENCE [LARGE SCALE GENOMIC DNA]</scope>
    <source>
        <strain evidence="2 3">DSM 19730</strain>
    </source>
</reference>
<evidence type="ECO:0000256" key="1">
    <source>
        <dbReference type="SAM" id="Coils"/>
    </source>
</evidence>
<protein>
    <submittedName>
        <fullName evidence="2">Chromosome condensin MukBEF ATPase and DNA-binding subunit MukB</fullName>
    </submittedName>
</protein>
<gene>
    <name evidence="2" type="ORF">ABID44_002140</name>
</gene>
<dbReference type="GO" id="GO:0003677">
    <property type="term" value="F:DNA binding"/>
    <property type="evidence" value="ECO:0007669"/>
    <property type="project" value="UniProtKB-KW"/>
</dbReference>
<accession>A0ABV2KL96</accession>
<evidence type="ECO:0000313" key="3">
    <source>
        <dbReference type="Proteomes" id="UP001549143"/>
    </source>
</evidence>
<sequence>MTQTFDSLKSAAARIKRQNKVKHYKEQVAALNAALTKQKEKVRAEEARAEYAERQVRQIAAERDIWKHQAQEAQAKLKSLGRDT</sequence>
<keyword evidence="3" id="KW-1185">Reference proteome</keyword>
<evidence type="ECO:0000313" key="2">
    <source>
        <dbReference type="EMBL" id="MET3661809.1"/>
    </source>
</evidence>
<comment type="caution">
    <text evidence="2">The sequence shown here is derived from an EMBL/GenBank/DDBJ whole genome shotgun (WGS) entry which is preliminary data.</text>
</comment>
<name>A0ABV2KL96_9HYPH</name>
<feature type="coiled-coil region" evidence="1">
    <location>
        <begin position="21"/>
        <end position="62"/>
    </location>
</feature>
<keyword evidence="2" id="KW-0238">DNA-binding</keyword>
<organism evidence="2 3">
    <name type="scientific">Aquamicrobium ahrensii</name>
    <dbReference type="NCBI Taxonomy" id="469551"/>
    <lineage>
        <taxon>Bacteria</taxon>
        <taxon>Pseudomonadati</taxon>
        <taxon>Pseudomonadota</taxon>
        <taxon>Alphaproteobacteria</taxon>
        <taxon>Hyphomicrobiales</taxon>
        <taxon>Phyllobacteriaceae</taxon>
        <taxon>Aquamicrobium</taxon>
    </lineage>
</organism>
<keyword evidence="1" id="KW-0175">Coiled coil</keyword>
<dbReference type="EMBL" id="JBEPMN010000007">
    <property type="protein sequence ID" value="MET3661809.1"/>
    <property type="molecule type" value="Genomic_DNA"/>
</dbReference>
<dbReference type="Proteomes" id="UP001549143">
    <property type="component" value="Unassembled WGS sequence"/>
</dbReference>